<reference evidence="18 19" key="1">
    <citation type="journal article" date="2023" name="Hortic Res">
        <title>The complete reference genome for grapevine (Vitis vinifera L.) genetics and breeding.</title>
        <authorList>
            <person name="Shi X."/>
            <person name="Cao S."/>
            <person name="Wang X."/>
            <person name="Huang S."/>
            <person name="Wang Y."/>
            <person name="Liu Z."/>
            <person name="Liu W."/>
            <person name="Leng X."/>
            <person name="Peng Y."/>
            <person name="Wang N."/>
            <person name="Wang Y."/>
            <person name="Ma Z."/>
            <person name="Xu X."/>
            <person name="Zhang F."/>
            <person name="Xue H."/>
            <person name="Zhong H."/>
            <person name="Wang Y."/>
            <person name="Zhang K."/>
            <person name="Velt A."/>
            <person name="Avia K."/>
            <person name="Holtgrawe D."/>
            <person name="Grimplet J."/>
            <person name="Matus J.T."/>
            <person name="Ware D."/>
            <person name="Wu X."/>
            <person name="Wang H."/>
            <person name="Liu C."/>
            <person name="Fang Y."/>
            <person name="Rustenholz C."/>
            <person name="Cheng Z."/>
            <person name="Xiao H."/>
            <person name="Zhou Y."/>
        </authorList>
    </citation>
    <scope>NUCLEOTIDE SEQUENCE [LARGE SCALE GENOMIC DNA]</scope>
    <source>
        <strain evidence="19">cv. Pinot noir / PN40024</strain>
        <tissue evidence="18">Leaf</tissue>
    </source>
</reference>
<dbReference type="Pfam" id="PF03798">
    <property type="entry name" value="TRAM_LAG1_CLN8"/>
    <property type="match status" value="1"/>
</dbReference>
<dbReference type="InterPro" id="IPR011284">
    <property type="entry name" value="3oxo_ACP_reduc"/>
</dbReference>
<keyword evidence="12 15" id="KW-0275">Fatty acid biosynthesis</keyword>
<evidence type="ECO:0000256" key="9">
    <source>
        <dbReference type="ARBA" id="ARBA00022989"/>
    </source>
</evidence>
<gene>
    <name evidence="18" type="ORF">VitviT2T_001404</name>
</gene>
<evidence type="ECO:0000256" key="15">
    <source>
        <dbReference type="RuleBase" id="RU366074"/>
    </source>
</evidence>
<dbReference type="InterPro" id="IPR057326">
    <property type="entry name" value="KR_dom"/>
</dbReference>
<evidence type="ECO:0000256" key="14">
    <source>
        <dbReference type="PROSITE-ProRule" id="PRU00205"/>
    </source>
</evidence>
<dbReference type="PANTHER" id="PTHR42879">
    <property type="entry name" value="3-OXOACYL-(ACYL-CARRIER-PROTEIN) REDUCTASE"/>
    <property type="match status" value="1"/>
</dbReference>
<evidence type="ECO:0000256" key="11">
    <source>
        <dbReference type="ARBA" id="ARBA00023136"/>
    </source>
</evidence>
<dbReference type="Gene3D" id="3.40.50.720">
    <property type="entry name" value="NAD(P)-binding Rossmann-like Domain"/>
    <property type="match status" value="1"/>
</dbReference>
<dbReference type="PRINTS" id="PR00081">
    <property type="entry name" value="GDHRDH"/>
</dbReference>
<keyword evidence="6 14" id="KW-0812">Transmembrane</keyword>
<keyword evidence="9 16" id="KW-1133">Transmembrane helix</keyword>
<dbReference type="EC" id="1.1.1.100" evidence="4 15"/>
<evidence type="ECO:0000256" key="8">
    <source>
        <dbReference type="ARBA" id="ARBA00022857"/>
    </source>
</evidence>
<dbReference type="NCBIfam" id="NF005559">
    <property type="entry name" value="PRK07231.1"/>
    <property type="match status" value="1"/>
</dbReference>
<dbReference type="InterPro" id="IPR002347">
    <property type="entry name" value="SDR_fam"/>
</dbReference>
<dbReference type="InterPro" id="IPR020904">
    <property type="entry name" value="Sc_DH/Rdtase_CS"/>
</dbReference>
<proteinExistence type="inferred from homology"/>
<keyword evidence="5 15" id="KW-0444">Lipid biosynthesis</keyword>
<keyword evidence="11 14" id="KW-0472">Membrane</keyword>
<dbReference type="NCBIfam" id="TIGR01830">
    <property type="entry name" value="3oxo_ACP_reduc"/>
    <property type="match status" value="1"/>
</dbReference>
<comment type="subunit">
    <text evidence="15">Homotetramer.</text>
</comment>
<evidence type="ECO:0000256" key="12">
    <source>
        <dbReference type="ARBA" id="ARBA00023160"/>
    </source>
</evidence>
<evidence type="ECO:0000313" key="19">
    <source>
        <dbReference type="Proteomes" id="UP001227230"/>
    </source>
</evidence>
<dbReference type="InterPro" id="IPR050259">
    <property type="entry name" value="SDR"/>
</dbReference>
<name>A0ABY9BGV2_VITVI</name>
<dbReference type="SUPFAM" id="SSF51735">
    <property type="entry name" value="NAD(P)-binding Rossmann-fold domains"/>
    <property type="match status" value="1"/>
</dbReference>
<organism evidence="18 19">
    <name type="scientific">Vitis vinifera</name>
    <name type="common">Grape</name>
    <dbReference type="NCBI Taxonomy" id="29760"/>
    <lineage>
        <taxon>Eukaryota</taxon>
        <taxon>Viridiplantae</taxon>
        <taxon>Streptophyta</taxon>
        <taxon>Embryophyta</taxon>
        <taxon>Tracheophyta</taxon>
        <taxon>Spermatophyta</taxon>
        <taxon>Magnoliopsida</taxon>
        <taxon>eudicotyledons</taxon>
        <taxon>Gunneridae</taxon>
        <taxon>Pentapetalae</taxon>
        <taxon>rosids</taxon>
        <taxon>Vitales</taxon>
        <taxon>Vitaceae</taxon>
        <taxon>Viteae</taxon>
        <taxon>Vitis</taxon>
    </lineage>
</organism>
<dbReference type="InterPro" id="IPR006634">
    <property type="entry name" value="TLC-dom"/>
</dbReference>
<evidence type="ECO:0000256" key="1">
    <source>
        <dbReference type="ARBA" id="ARBA00004141"/>
    </source>
</evidence>
<comment type="similarity">
    <text evidence="3 15">Belongs to the short-chain dehydrogenases/reductases (SDR) family.</text>
</comment>
<accession>A0ABY9BGV2</accession>
<dbReference type="PROSITE" id="PS50922">
    <property type="entry name" value="TLC"/>
    <property type="match status" value="1"/>
</dbReference>
<dbReference type="PANTHER" id="PTHR42879:SF2">
    <property type="entry name" value="3-OXOACYL-[ACYL-CARRIER-PROTEIN] REDUCTASE FABG"/>
    <property type="match status" value="1"/>
</dbReference>
<evidence type="ECO:0000256" key="2">
    <source>
        <dbReference type="ARBA" id="ARBA00005194"/>
    </source>
</evidence>
<feature type="transmembrane region" description="Helical" evidence="16">
    <location>
        <begin position="435"/>
        <end position="461"/>
    </location>
</feature>
<dbReference type="InterPro" id="IPR036291">
    <property type="entry name" value="NAD(P)-bd_dom_sf"/>
</dbReference>
<protein>
    <recommendedName>
        <fullName evidence="4 15">3-oxoacyl-[acyl-carrier-protein] reductase</fullName>
        <ecNumber evidence="4 15">1.1.1.100</ecNumber>
    </recommendedName>
</protein>
<comment type="catalytic activity">
    <reaction evidence="13 15">
        <text>a (3R)-hydroxyacyl-[ACP] + NADP(+) = a 3-oxoacyl-[ACP] + NADPH + H(+)</text>
        <dbReference type="Rhea" id="RHEA:17397"/>
        <dbReference type="Rhea" id="RHEA-COMP:9916"/>
        <dbReference type="Rhea" id="RHEA-COMP:9945"/>
        <dbReference type="ChEBI" id="CHEBI:15378"/>
        <dbReference type="ChEBI" id="CHEBI:57783"/>
        <dbReference type="ChEBI" id="CHEBI:58349"/>
        <dbReference type="ChEBI" id="CHEBI:78776"/>
        <dbReference type="ChEBI" id="CHEBI:78827"/>
        <dbReference type="EC" id="1.1.1.100"/>
    </reaction>
</comment>
<feature type="transmembrane region" description="Helical" evidence="16">
    <location>
        <begin position="405"/>
        <end position="423"/>
    </location>
</feature>
<sequence length="570" mass="60905">MAAAAGSAVITFKSTGGVVTKPGGSADRRVATFQHCSPVSGGIGSAQLRASIGLQCRSRSSFASSGVRAQVATIEQASAEAAQTVEAPVVVVTGASRGIGKAIALALGKAGCKVLVNYARSSREAEEVSKEIEACGGHAITFGGDVSKEADVEAMIKAAVDAWGTVDILINNAGITRDGLLMRMKTPQWQEVINLNLTGVFLCTQAAAKIMMKKRKGRIINIASVVGLVGNVGQANYSAAKAGVIGLTKTVAKEYAGRNINVNAVAPGFIASDMTAKLGEDIEKKILETIPLGRYGQPEEVAGLVEFLALDPAASYITGQVFTIDGGMVIPTLPVFLMVFLLVYIFGYVGVFRNWGQKQRLEASSCLISLAHGSPAVFMAIHAILDTENPRSFASANSTSQNFVLEFSIAYFLVDLLHYLLFFPNDVLFISHHLGTLYVFITCRYMVNHGALAILGLLVLAEATSPCQNIRTLANARKEDVPAASKFYEFLSPPFCAFYSTVRGILGPLFLYEIGAFYSSGVADNVIPRLVWISWMIVVVAAILGSMLWVLNLWMELIRTRGQKLQKKVS</sequence>
<dbReference type="NCBIfam" id="NF009466">
    <property type="entry name" value="PRK12826.1-2"/>
    <property type="match status" value="1"/>
</dbReference>
<comment type="pathway">
    <text evidence="2 15">Lipid metabolism; fatty acid biosynthesis.</text>
</comment>
<evidence type="ECO:0000256" key="3">
    <source>
        <dbReference type="ARBA" id="ARBA00006484"/>
    </source>
</evidence>
<feature type="transmembrane region" description="Helical" evidence="16">
    <location>
        <begin position="328"/>
        <end position="351"/>
    </location>
</feature>
<feature type="domain" description="TLC" evidence="17">
    <location>
        <begin position="358"/>
        <end position="548"/>
    </location>
</feature>
<evidence type="ECO:0000256" key="7">
    <source>
        <dbReference type="ARBA" id="ARBA00022832"/>
    </source>
</evidence>
<evidence type="ECO:0000256" key="13">
    <source>
        <dbReference type="ARBA" id="ARBA00048508"/>
    </source>
</evidence>
<evidence type="ECO:0000256" key="5">
    <source>
        <dbReference type="ARBA" id="ARBA00022516"/>
    </source>
</evidence>
<keyword evidence="15" id="KW-0443">Lipid metabolism</keyword>
<keyword evidence="19" id="KW-1185">Reference proteome</keyword>
<evidence type="ECO:0000256" key="6">
    <source>
        <dbReference type="ARBA" id="ARBA00022692"/>
    </source>
</evidence>
<dbReference type="SMART" id="SM00822">
    <property type="entry name" value="PKS_KR"/>
    <property type="match status" value="1"/>
</dbReference>
<keyword evidence="10 15" id="KW-0560">Oxidoreductase</keyword>
<keyword evidence="7 15" id="KW-0276">Fatty acid metabolism</keyword>
<dbReference type="CDD" id="cd05333">
    <property type="entry name" value="BKR_SDR_c"/>
    <property type="match status" value="1"/>
</dbReference>
<dbReference type="EMBL" id="CP126648">
    <property type="protein sequence ID" value="WJZ81566.1"/>
    <property type="molecule type" value="Genomic_DNA"/>
</dbReference>
<keyword evidence="8 15" id="KW-0521">NADP</keyword>
<dbReference type="PROSITE" id="PS00061">
    <property type="entry name" value="ADH_SHORT"/>
    <property type="match status" value="1"/>
</dbReference>
<dbReference type="Pfam" id="PF00106">
    <property type="entry name" value="adh_short"/>
    <property type="match status" value="1"/>
</dbReference>
<dbReference type="Proteomes" id="UP001227230">
    <property type="component" value="Chromosome 1"/>
</dbReference>
<comment type="subcellular location">
    <subcellularLocation>
        <location evidence="1">Membrane</location>
        <topology evidence="1">Multi-pass membrane protein</topology>
    </subcellularLocation>
    <subcellularLocation>
        <location evidence="15">Plastid</location>
        <location evidence="15">Chloroplast</location>
    </subcellularLocation>
    <subcellularLocation>
        <location evidence="15">Plastid</location>
    </subcellularLocation>
    <text evidence="15">And non-photosynthetic plastids.</text>
</comment>
<evidence type="ECO:0000256" key="4">
    <source>
        <dbReference type="ARBA" id="ARBA00012948"/>
    </source>
</evidence>
<evidence type="ECO:0000259" key="17">
    <source>
        <dbReference type="PROSITE" id="PS50922"/>
    </source>
</evidence>
<dbReference type="PRINTS" id="PR00080">
    <property type="entry name" value="SDRFAMILY"/>
</dbReference>
<evidence type="ECO:0000256" key="16">
    <source>
        <dbReference type="SAM" id="Phobius"/>
    </source>
</evidence>
<evidence type="ECO:0000256" key="10">
    <source>
        <dbReference type="ARBA" id="ARBA00023002"/>
    </source>
</evidence>
<feature type="transmembrane region" description="Helical" evidence="16">
    <location>
        <begin position="532"/>
        <end position="554"/>
    </location>
</feature>
<evidence type="ECO:0000313" key="18">
    <source>
        <dbReference type="EMBL" id="WJZ81566.1"/>
    </source>
</evidence>
<dbReference type="SMART" id="SM00724">
    <property type="entry name" value="TLC"/>
    <property type="match status" value="1"/>
</dbReference>